<accession>A0A1I1X7I3</accession>
<dbReference type="AlphaFoldDB" id="A0A1I1X7I3"/>
<dbReference type="InParanoid" id="A0A1I1X7I3"/>
<evidence type="ECO:0000256" key="1">
    <source>
        <dbReference type="SAM" id="Phobius"/>
    </source>
</evidence>
<dbReference type="Proteomes" id="UP000181976">
    <property type="component" value="Unassembled WGS sequence"/>
</dbReference>
<sequence length="360" mass="40477">MDLSKCIDNIRSFFCCKRLSGRFIGRFLSCGFKQIMYLLLTKNYKSTVVFLTFFCISAIHAYAQFDPLFSQNMFNLLNNNPGYAGSREQVNVLVVNRNQWTGLDGAPVTTVVGADAPLEIFGKKAGVGFEIMNDKIGLFTNLTIKASVSRQILFSEGTLGIGGYVAVINQKFDGSGVSIPNSDFHEQNDPLIPTTEVNGYTPDFGLGAFFHDKNEKWYSGFSIQHLFAPKPNFQDDFYVYVHRSLFFTGGYTYQPEDRRYTLKPSIYGRVGGGSWQIDWNVNVDFGNKYWLGLSYRFQDAVVLLGGVRFSNGMWAGYSYDITTSALGKSGSSGSHEIVMGYSFDLKINKKNNRYKSVRFL</sequence>
<evidence type="ECO:0000313" key="3">
    <source>
        <dbReference type="Proteomes" id="UP000181976"/>
    </source>
</evidence>
<keyword evidence="1" id="KW-1133">Transmembrane helix</keyword>
<protein>
    <submittedName>
        <fullName evidence="2">Type IX secretion system membrane protein, PorP/SprF family</fullName>
    </submittedName>
</protein>
<name>A0A1I1X7I3_9BACT</name>
<dbReference type="NCBIfam" id="TIGR03519">
    <property type="entry name" value="T9SS_PorP_fam"/>
    <property type="match status" value="1"/>
</dbReference>
<dbReference type="STRING" id="385682.SAMN05444380_105163"/>
<dbReference type="OrthoDB" id="1320396at2"/>
<dbReference type="EMBL" id="FONA01000005">
    <property type="protein sequence ID" value="SFE03339.1"/>
    <property type="molecule type" value="Genomic_DNA"/>
</dbReference>
<keyword evidence="1" id="KW-0812">Transmembrane</keyword>
<dbReference type="eggNOG" id="COG0226">
    <property type="taxonomic scope" value="Bacteria"/>
</dbReference>
<dbReference type="Pfam" id="PF11751">
    <property type="entry name" value="PorP_SprF"/>
    <property type="match status" value="1"/>
</dbReference>
<proteinExistence type="predicted"/>
<organism evidence="2 3">
    <name type="scientific">Thermophagus xiamenensis</name>
    <dbReference type="NCBI Taxonomy" id="385682"/>
    <lineage>
        <taxon>Bacteria</taxon>
        <taxon>Pseudomonadati</taxon>
        <taxon>Bacteroidota</taxon>
        <taxon>Bacteroidia</taxon>
        <taxon>Marinilabiliales</taxon>
        <taxon>Marinilabiliaceae</taxon>
        <taxon>Thermophagus</taxon>
    </lineage>
</organism>
<feature type="transmembrane region" description="Helical" evidence="1">
    <location>
        <begin position="43"/>
        <end position="63"/>
    </location>
</feature>
<keyword evidence="3" id="KW-1185">Reference proteome</keyword>
<gene>
    <name evidence="2" type="ORF">SAMN05444380_105163</name>
</gene>
<evidence type="ECO:0000313" key="2">
    <source>
        <dbReference type="EMBL" id="SFE03339.1"/>
    </source>
</evidence>
<dbReference type="InterPro" id="IPR019861">
    <property type="entry name" value="PorP/SprF_Bacteroidetes"/>
</dbReference>
<reference evidence="2 3" key="1">
    <citation type="submission" date="2016-10" db="EMBL/GenBank/DDBJ databases">
        <authorList>
            <person name="de Groot N.N."/>
        </authorList>
    </citation>
    <scope>NUCLEOTIDE SEQUENCE [LARGE SCALE GENOMIC DNA]</scope>
    <source>
        <strain evidence="2 3">DSM 19012</strain>
    </source>
</reference>
<keyword evidence="1" id="KW-0472">Membrane</keyword>